<evidence type="ECO:0000256" key="6">
    <source>
        <dbReference type="SAM" id="Phobius"/>
    </source>
</evidence>
<dbReference type="GO" id="GO:0005743">
    <property type="term" value="C:mitochondrial inner membrane"/>
    <property type="evidence" value="ECO:0007669"/>
    <property type="project" value="TreeGrafter"/>
</dbReference>
<keyword evidence="4 6" id="KW-0472">Membrane</keyword>
<protein>
    <submittedName>
        <fullName evidence="7">Mitochondrial inner membrane protein OXA1L</fullName>
    </submittedName>
</protein>
<name>A0A183D5X5_9BILA</name>
<dbReference type="PANTHER" id="PTHR12428:SF66">
    <property type="entry name" value="MITOCHONDRIAL INNER MEMBRANE PROTEIN OXA1L"/>
    <property type="match status" value="1"/>
</dbReference>
<evidence type="ECO:0000256" key="3">
    <source>
        <dbReference type="ARBA" id="ARBA00022989"/>
    </source>
</evidence>
<feature type="transmembrane region" description="Helical" evidence="6">
    <location>
        <begin position="53"/>
        <end position="76"/>
    </location>
</feature>
<evidence type="ECO:0000256" key="2">
    <source>
        <dbReference type="ARBA" id="ARBA00022692"/>
    </source>
</evidence>
<keyword evidence="3 6" id="KW-1133">Transmembrane helix</keyword>
<dbReference type="WBParaSite" id="GPUH_0000412301-mRNA-1">
    <property type="protein sequence ID" value="GPUH_0000412301-mRNA-1"/>
    <property type="gene ID" value="GPUH_0000412301"/>
</dbReference>
<comment type="subcellular location">
    <subcellularLocation>
        <location evidence="1">Membrane</location>
        <topology evidence="1">Multi-pass membrane protein</topology>
    </subcellularLocation>
</comment>
<evidence type="ECO:0000256" key="4">
    <source>
        <dbReference type="ARBA" id="ARBA00023136"/>
    </source>
</evidence>
<evidence type="ECO:0000313" key="7">
    <source>
        <dbReference type="WBParaSite" id="GPUH_0000412301-mRNA-1"/>
    </source>
</evidence>
<feature type="transmembrane region" description="Helical" evidence="6">
    <location>
        <begin position="113"/>
        <end position="133"/>
    </location>
</feature>
<dbReference type="GO" id="GO:0032979">
    <property type="term" value="P:protein insertion into mitochondrial inner membrane from matrix"/>
    <property type="evidence" value="ECO:0007669"/>
    <property type="project" value="TreeGrafter"/>
</dbReference>
<keyword evidence="2 6" id="KW-0812">Transmembrane</keyword>
<dbReference type="GO" id="GO:0032977">
    <property type="term" value="F:membrane insertase activity"/>
    <property type="evidence" value="ECO:0007669"/>
    <property type="project" value="InterPro"/>
</dbReference>
<proteinExistence type="predicted"/>
<reference evidence="7" key="1">
    <citation type="submission" date="2016-06" db="UniProtKB">
        <authorList>
            <consortium name="WormBaseParasite"/>
        </authorList>
    </citation>
    <scope>IDENTIFICATION</scope>
</reference>
<evidence type="ECO:0000256" key="1">
    <source>
        <dbReference type="ARBA" id="ARBA00004141"/>
    </source>
</evidence>
<organism evidence="7">
    <name type="scientific">Gongylonema pulchrum</name>
    <dbReference type="NCBI Taxonomy" id="637853"/>
    <lineage>
        <taxon>Eukaryota</taxon>
        <taxon>Metazoa</taxon>
        <taxon>Ecdysozoa</taxon>
        <taxon>Nematoda</taxon>
        <taxon>Chromadorea</taxon>
        <taxon>Rhabditida</taxon>
        <taxon>Spirurina</taxon>
        <taxon>Spiruromorpha</taxon>
        <taxon>Spiruroidea</taxon>
        <taxon>Gongylonematidae</taxon>
        <taxon>Gongylonema</taxon>
    </lineage>
</organism>
<sequence>LLEQLQLKAVKDFHIVDSLGQNSLVKEHDLFSWWSPASWFRLALECMHLNIEIPWWLTIMCATISLRMLLIFVPIASHRLMGRIQQYKQEIDEYKGRVEEAQKSGNFLRDIKLYRQFLIMSLNGAIFMTQFIAVKKMSDISFPGWNTGGLYWFKDLTAPDPYFVLPLISAVTVAAVFKVSVLLSSNETLS</sequence>
<keyword evidence="5" id="KW-0175">Coiled coil</keyword>
<dbReference type="AlphaFoldDB" id="A0A183D5X5"/>
<dbReference type="PANTHER" id="PTHR12428">
    <property type="entry name" value="OXA1"/>
    <property type="match status" value="1"/>
</dbReference>
<accession>A0A183D5X5</accession>
<feature type="coiled-coil region" evidence="5">
    <location>
        <begin position="77"/>
        <end position="104"/>
    </location>
</feature>
<evidence type="ECO:0000256" key="5">
    <source>
        <dbReference type="SAM" id="Coils"/>
    </source>
</evidence>
<feature type="transmembrane region" description="Helical" evidence="6">
    <location>
        <begin position="162"/>
        <end position="183"/>
    </location>
</feature>
<dbReference type="InterPro" id="IPR001708">
    <property type="entry name" value="YidC/ALB3/OXA1/COX18"/>
</dbReference>